<comment type="caution">
    <text evidence="2">The sequence shown here is derived from an EMBL/GenBank/DDBJ whole genome shotgun (WGS) entry which is preliminary data.</text>
</comment>
<dbReference type="Proteomes" id="UP001549313">
    <property type="component" value="Unassembled WGS sequence"/>
</dbReference>
<protein>
    <submittedName>
        <fullName evidence="2">Very-short-patch-repair endonuclease</fullName>
    </submittedName>
</protein>
<sequence length="124" mass="14083">MADSQSYERARRMRRSLTPPEAQLWAILKGRKLAGLKFRRQHPIGPYILDFYCAEAKLAVEVDGSLHWNPDQMSHDRRRTAWLKTQGVEVLRLASIDVGKEMEGVLGLIRLKAGDRVRGGTVDV</sequence>
<accession>A0ABV2R898</accession>
<keyword evidence="2" id="KW-0378">Hydrolase</keyword>
<dbReference type="CDD" id="cd01038">
    <property type="entry name" value="Endonuclease_DUF559"/>
    <property type="match status" value="1"/>
</dbReference>
<keyword evidence="2" id="KW-0540">Nuclease</keyword>
<proteinExistence type="predicted"/>
<name>A0ABV2R898_9CAUL</name>
<dbReference type="GO" id="GO:0004519">
    <property type="term" value="F:endonuclease activity"/>
    <property type="evidence" value="ECO:0007669"/>
    <property type="project" value="UniProtKB-KW"/>
</dbReference>
<gene>
    <name evidence="2" type="ORF">ABIE19_000718</name>
</gene>
<dbReference type="Gene3D" id="3.40.960.10">
    <property type="entry name" value="VSR Endonuclease"/>
    <property type="match status" value="1"/>
</dbReference>
<dbReference type="SUPFAM" id="SSF52980">
    <property type="entry name" value="Restriction endonuclease-like"/>
    <property type="match status" value="1"/>
</dbReference>
<dbReference type="Pfam" id="PF04480">
    <property type="entry name" value="DUF559"/>
    <property type="match status" value="1"/>
</dbReference>
<feature type="domain" description="DUF559" evidence="1">
    <location>
        <begin position="7"/>
        <end position="110"/>
    </location>
</feature>
<keyword evidence="3" id="KW-1185">Reference proteome</keyword>
<dbReference type="PANTHER" id="PTHR38590">
    <property type="entry name" value="BLL0828 PROTEIN"/>
    <property type="match status" value="1"/>
</dbReference>
<reference evidence="2 3" key="1">
    <citation type="submission" date="2024-06" db="EMBL/GenBank/DDBJ databases">
        <title>Sorghum-associated microbial communities from plants grown in Nebraska, USA.</title>
        <authorList>
            <person name="Schachtman D."/>
        </authorList>
    </citation>
    <scope>NUCLEOTIDE SEQUENCE [LARGE SCALE GENOMIC DNA]</scope>
    <source>
        <strain evidence="2 3">2814</strain>
    </source>
</reference>
<dbReference type="PANTHER" id="PTHR38590:SF1">
    <property type="entry name" value="BLL0828 PROTEIN"/>
    <property type="match status" value="1"/>
</dbReference>
<evidence type="ECO:0000313" key="2">
    <source>
        <dbReference type="EMBL" id="MET4682809.1"/>
    </source>
</evidence>
<keyword evidence="2" id="KW-0255">Endonuclease</keyword>
<dbReference type="RefSeq" id="WP_354087747.1">
    <property type="nucleotide sequence ID" value="NZ_JBEPTF010000001.1"/>
</dbReference>
<organism evidence="2 3">
    <name type="scientific">Brevundimonas faecalis</name>
    <dbReference type="NCBI Taxonomy" id="947378"/>
    <lineage>
        <taxon>Bacteria</taxon>
        <taxon>Pseudomonadati</taxon>
        <taxon>Pseudomonadota</taxon>
        <taxon>Alphaproteobacteria</taxon>
        <taxon>Caulobacterales</taxon>
        <taxon>Caulobacteraceae</taxon>
        <taxon>Brevundimonas</taxon>
    </lineage>
</organism>
<dbReference type="EMBL" id="JBEPTF010000001">
    <property type="protein sequence ID" value="MET4682809.1"/>
    <property type="molecule type" value="Genomic_DNA"/>
</dbReference>
<evidence type="ECO:0000259" key="1">
    <source>
        <dbReference type="Pfam" id="PF04480"/>
    </source>
</evidence>
<evidence type="ECO:0000313" key="3">
    <source>
        <dbReference type="Proteomes" id="UP001549313"/>
    </source>
</evidence>
<dbReference type="InterPro" id="IPR007569">
    <property type="entry name" value="DUF559"/>
</dbReference>
<dbReference type="InterPro" id="IPR011335">
    <property type="entry name" value="Restrct_endonuc-II-like"/>
</dbReference>
<dbReference type="InterPro" id="IPR047216">
    <property type="entry name" value="Endonuclease_DUF559_bact"/>
</dbReference>